<reference evidence="5" key="1">
    <citation type="submission" date="2020-12" db="EMBL/GenBank/DDBJ databases">
        <title>Ramlibacter sp. nov., isolated from a freshwater alga, Cryptomonas.</title>
        <authorList>
            <person name="Kim H.M."/>
            <person name="Jeon C.O."/>
        </authorList>
    </citation>
    <scope>NUCLEOTIDE SEQUENCE</scope>
    <source>
        <strain evidence="5">CrO1</strain>
    </source>
</reference>
<dbReference type="AlphaFoldDB" id="A0A934Q4E5"/>
<sequence length="298" mass="32424">MAADTGAARPDPADVAGRVRAAPRADAHLVNQYYTLCIPFYREFLGDHWHTGWYDAQAPIGPNDQLRMEAVIARSARLGPGSEVLDVGCGVGGPACHLAATTGARVRGLTPNDDQLAIARASAARRQLQDRVQFDLGDAGRLPYPDASFDAVLFFESACHFPDRERFFAEAWRVLRPGGRLAGEDWVAGTAVPVPQQKHWNRLIATTWAIPELDTIHGYVQGMQRAGFADVAGRDLREETALLRGFLVDPQVRRQVEAERAAEPDPVRALIMEGLLVLGEAASLGAFTVGRFLAHKPA</sequence>
<dbReference type="GO" id="GO:0032259">
    <property type="term" value="P:methylation"/>
    <property type="evidence" value="ECO:0007669"/>
    <property type="project" value="UniProtKB-KW"/>
</dbReference>
<feature type="domain" description="Polyketide synthase-like methyltransferase" evidence="4">
    <location>
        <begin position="56"/>
        <end position="297"/>
    </location>
</feature>
<organism evidence="5 6">
    <name type="scientific">Ramlibacter algicola</name>
    <dbReference type="NCBI Taxonomy" id="2795217"/>
    <lineage>
        <taxon>Bacteria</taxon>
        <taxon>Pseudomonadati</taxon>
        <taxon>Pseudomonadota</taxon>
        <taxon>Betaproteobacteria</taxon>
        <taxon>Burkholderiales</taxon>
        <taxon>Comamonadaceae</taxon>
        <taxon>Ramlibacter</taxon>
    </lineage>
</organism>
<dbReference type="PANTHER" id="PTHR44068">
    <property type="entry name" value="ZGC:194242"/>
    <property type="match status" value="1"/>
</dbReference>
<dbReference type="SUPFAM" id="SSF53335">
    <property type="entry name" value="S-adenosyl-L-methionine-dependent methyltransferases"/>
    <property type="match status" value="1"/>
</dbReference>
<dbReference type="InterPro" id="IPR013216">
    <property type="entry name" value="Methyltransf_11"/>
</dbReference>
<dbReference type="GO" id="GO:0008757">
    <property type="term" value="F:S-adenosylmethionine-dependent methyltransferase activity"/>
    <property type="evidence" value="ECO:0007669"/>
    <property type="project" value="InterPro"/>
</dbReference>
<dbReference type="SMART" id="SM00828">
    <property type="entry name" value="PKS_MT"/>
    <property type="match status" value="1"/>
</dbReference>
<evidence type="ECO:0000259" key="4">
    <source>
        <dbReference type="SMART" id="SM00828"/>
    </source>
</evidence>
<dbReference type="InterPro" id="IPR020803">
    <property type="entry name" value="MeTfrase_dom"/>
</dbReference>
<dbReference type="Pfam" id="PF08241">
    <property type="entry name" value="Methyltransf_11"/>
    <property type="match status" value="1"/>
</dbReference>
<dbReference type="CDD" id="cd02440">
    <property type="entry name" value="AdoMet_MTases"/>
    <property type="match status" value="1"/>
</dbReference>
<gene>
    <name evidence="5" type="ORF">I8E28_20475</name>
</gene>
<accession>A0A934Q4E5</accession>
<dbReference type="Gene3D" id="3.40.50.150">
    <property type="entry name" value="Vaccinia Virus protein VP39"/>
    <property type="match status" value="1"/>
</dbReference>
<dbReference type="InterPro" id="IPR050447">
    <property type="entry name" value="Erg6_SMT_methyltransf"/>
</dbReference>
<keyword evidence="3" id="KW-0949">S-adenosyl-L-methionine</keyword>
<dbReference type="PANTHER" id="PTHR44068:SF11">
    <property type="entry name" value="GERANYL DIPHOSPHATE 2-C-METHYLTRANSFERASE"/>
    <property type="match status" value="1"/>
</dbReference>
<keyword evidence="2" id="KW-0808">Transferase</keyword>
<evidence type="ECO:0000256" key="1">
    <source>
        <dbReference type="ARBA" id="ARBA00022603"/>
    </source>
</evidence>
<evidence type="ECO:0000313" key="6">
    <source>
        <dbReference type="Proteomes" id="UP000617041"/>
    </source>
</evidence>
<dbReference type="RefSeq" id="WP_200790127.1">
    <property type="nucleotide sequence ID" value="NZ_JAEDAO010000001.1"/>
</dbReference>
<keyword evidence="1 5" id="KW-0489">Methyltransferase</keyword>
<dbReference type="EMBL" id="JAEDAO010000001">
    <property type="protein sequence ID" value="MBK0394993.1"/>
    <property type="molecule type" value="Genomic_DNA"/>
</dbReference>
<dbReference type="Proteomes" id="UP000617041">
    <property type="component" value="Unassembled WGS sequence"/>
</dbReference>
<protein>
    <submittedName>
        <fullName evidence="5">Methyltransferase domain-containing protein</fullName>
    </submittedName>
</protein>
<evidence type="ECO:0000313" key="5">
    <source>
        <dbReference type="EMBL" id="MBK0394993.1"/>
    </source>
</evidence>
<comment type="caution">
    <text evidence="5">The sequence shown here is derived from an EMBL/GenBank/DDBJ whole genome shotgun (WGS) entry which is preliminary data.</text>
</comment>
<name>A0A934Q4E5_9BURK</name>
<keyword evidence="6" id="KW-1185">Reference proteome</keyword>
<dbReference type="InterPro" id="IPR029063">
    <property type="entry name" value="SAM-dependent_MTases_sf"/>
</dbReference>
<evidence type="ECO:0000256" key="3">
    <source>
        <dbReference type="ARBA" id="ARBA00022691"/>
    </source>
</evidence>
<evidence type="ECO:0000256" key="2">
    <source>
        <dbReference type="ARBA" id="ARBA00022679"/>
    </source>
</evidence>
<proteinExistence type="predicted"/>